<dbReference type="SUPFAM" id="SSF52540">
    <property type="entry name" value="P-loop containing nucleoside triphosphate hydrolases"/>
    <property type="match status" value="1"/>
</dbReference>
<dbReference type="PANTHER" id="PTHR11070:SF2">
    <property type="entry name" value="ATP-DEPENDENT DNA HELICASE SRS2"/>
    <property type="match status" value="1"/>
</dbReference>
<name>A0ABV8UDI6_9PROT</name>
<dbReference type="Proteomes" id="UP001595776">
    <property type="component" value="Unassembled WGS sequence"/>
</dbReference>
<comment type="caution">
    <text evidence="2">The sequence shown here is derived from an EMBL/GenBank/DDBJ whole genome shotgun (WGS) entry which is preliminary data.</text>
</comment>
<dbReference type="Gene3D" id="3.40.50.300">
    <property type="entry name" value="P-loop containing nucleotide triphosphate hydrolases"/>
    <property type="match status" value="1"/>
</dbReference>
<dbReference type="InterPro" id="IPR000212">
    <property type="entry name" value="DNA_helicase_UvrD/REP"/>
</dbReference>
<keyword evidence="3" id="KW-1185">Reference proteome</keyword>
<protein>
    <recommendedName>
        <fullName evidence="1">DNA 3'-5' helicase II</fullName>
    </recommendedName>
</protein>
<evidence type="ECO:0000313" key="2">
    <source>
        <dbReference type="EMBL" id="MFC4349311.1"/>
    </source>
</evidence>
<evidence type="ECO:0000256" key="1">
    <source>
        <dbReference type="ARBA" id="ARBA00034923"/>
    </source>
</evidence>
<dbReference type="EMBL" id="JBHSCR010000017">
    <property type="protein sequence ID" value="MFC4349311.1"/>
    <property type="molecule type" value="Genomic_DNA"/>
</dbReference>
<gene>
    <name evidence="2" type="ORF">ACFO5Q_15775</name>
</gene>
<dbReference type="Pfam" id="PF13245">
    <property type="entry name" value="AAA_19"/>
    <property type="match status" value="1"/>
</dbReference>
<organism evidence="2 3">
    <name type="scientific">Kordiimonas lipolytica</name>
    <dbReference type="NCBI Taxonomy" id="1662421"/>
    <lineage>
        <taxon>Bacteria</taxon>
        <taxon>Pseudomonadati</taxon>
        <taxon>Pseudomonadota</taxon>
        <taxon>Alphaproteobacteria</taxon>
        <taxon>Kordiimonadales</taxon>
        <taxon>Kordiimonadaceae</taxon>
        <taxon>Kordiimonas</taxon>
    </lineage>
</organism>
<dbReference type="RefSeq" id="WP_197420993.1">
    <property type="nucleotide sequence ID" value="NZ_JBHSCR010000017.1"/>
</dbReference>
<proteinExistence type="predicted"/>
<evidence type="ECO:0000313" key="3">
    <source>
        <dbReference type="Proteomes" id="UP001595776"/>
    </source>
</evidence>
<reference evidence="3" key="1">
    <citation type="journal article" date="2019" name="Int. J. Syst. Evol. Microbiol.">
        <title>The Global Catalogue of Microorganisms (GCM) 10K type strain sequencing project: providing services to taxonomists for standard genome sequencing and annotation.</title>
        <authorList>
            <consortium name="The Broad Institute Genomics Platform"/>
            <consortium name="The Broad Institute Genome Sequencing Center for Infectious Disease"/>
            <person name="Wu L."/>
            <person name="Ma J."/>
        </authorList>
    </citation>
    <scope>NUCLEOTIDE SEQUENCE [LARGE SCALE GENOMIC DNA]</scope>
    <source>
        <strain evidence="3">CGMCC 1.15304</strain>
    </source>
</reference>
<dbReference type="PANTHER" id="PTHR11070">
    <property type="entry name" value="UVRD / RECB / PCRA DNA HELICASE FAMILY MEMBER"/>
    <property type="match status" value="1"/>
</dbReference>
<accession>A0ABV8UDI6</accession>
<sequence>MPSRFVIASAGAGKTTTLVGDALEAAEANRTVLILTYTRNNQVEVIKKIREVKGHIPDKIRVKGWFSFLLEEIIRPYQRCFFDQRISNVQFDVSDPHKRDRYSIPGRAEIIGGRVNSRHYLVNGKAHTTYISKLAVKICQKRKQGRGRAATYDPIQRLSAIYDLIIIDEVQDLVGWDFSLIELILSSCPVELLCVGDFRQTIYQTSHATKNPRASLQKKQWFLDKNFECIDENHSYRCIQMICNLADLVHANEAYKPTVSRAAPVPDGLDDHVGAFSVREEDFPAYMDRYNPIILRWDVRARPDLCSGHVCQNFGESKGSTYDRVLILPTTSIRQFLLGNFGPIRSSEKALNKLYVAITRARYSVAFLTNDASRLDNLPIWHPAENGDL</sequence>
<dbReference type="InterPro" id="IPR027417">
    <property type="entry name" value="P-loop_NTPase"/>
</dbReference>